<feature type="coiled-coil region" evidence="1">
    <location>
        <begin position="150"/>
        <end position="191"/>
    </location>
</feature>
<name>A0ABM2XM23_MESAU</name>
<keyword evidence="3" id="KW-1185">Reference proteome</keyword>
<dbReference type="GeneID" id="106022427"/>
<dbReference type="InterPro" id="IPR006907">
    <property type="entry name" value="DLG5_N"/>
</dbReference>
<keyword evidence="1" id="KW-0175">Coiled coil</keyword>
<dbReference type="PANTHER" id="PTHR21558">
    <property type="entry name" value="SPEER/SPETEX"/>
    <property type="match status" value="1"/>
</dbReference>
<sequence>MAAMEPSSQPTLLTKKQVKKEMGRLNRELQLVTSQRNALRDRLLSITEGNVENRPYHRPNPSYEKLKMEHKEVMAELQSLQNKNTEASGKLDDLVKETGFYRGLHSRLLMEQTKLKKKVDVLRQENKKRMEDWFLLKHHLREWKSICKNQDEKTSDLQTQQKEFQRLKERLQFLLKQREMLSREKDLAEKLHHHFEVYQMRSEKLRCDLEQATVQDESLLQKELLTQELPADLDPEQILNSGDAFSSSAFISYV</sequence>
<dbReference type="RefSeq" id="XP_040603797.1">
    <property type="nucleotide sequence ID" value="XM_040747863.1"/>
</dbReference>
<accession>A0ABM2XM23</accession>
<evidence type="ECO:0000313" key="3">
    <source>
        <dbReference type="Proteomes" id="UP000886700"/>
    </source>
</evidence>
<evidence type="ECO:0000256" key="1">
    <source>
        <dbReference type="SAM" id="Coils"/>
    </source>
</evidence>
<dbReference type="Pfam" id="PF04822">
    <property type="entry name" value="Takusan"/>
    <property type="match status" value="1"/>
</dbReference>
<dbReference type="Proteomes" id="UP000886700">
    <property type="component" value="Unplaced"/>
</dbReference>
<feature type="coiled-coil region" evidence="1">
    <location>
        <begin position="15"/>
        <end position="97"/>
    </location>
</feature>
<evidence type="ECO:0000313" key="4">
    <source>
        <dbReference type="RefSeq" id="XP_040603797.1"/>
    </source>
</evidence>
<protein>
    <submittedName>
        <fullName evidence="4">Disks large homolog 5-like</fullName>
    </submittedName>
</protein>
<proteinExistence type="predicted"/>
<reference evidence="4" key="1">
    <citation type="submission" date="2025-08" db="UniProtKB">
        <authorList>
            <consortium name="RefSeq"/>
        </authorList>
    </citation>
    <scope>IDENTIFICATION</scope>
    <source>
        <tissue evidence="4">Liver</tissue>
    </source>
</reference>
<organism evidence="3 4">
    <name type="scientific">Mesocricetus auratus</name>
    <name type="common">Golden hamster</name>
    <dbReference type="NCBI Taxonomy" id="10036"/>
    <lineage>
        <taxon>Eukaryota</taxon>
        <taxon>Metazoa</taxon>
        <taxon>Chordata</taxon>
        <taxon>Craniata</taxon>
        <taxon>Vertebrata</taxon>
        <taxon>Euteleostomi</taxon>
        <taxon>Mammalia</taxon>
        <taxon>Eutheria</taxon>
        <taxon>Euarchontoglires</taxon>
        <taxon>Glires</taxon>
        <taxon>Rodentia</taxon>
        <taxon>Myomorpha</taxon>
        <taxon>Muroidea</taxon>
        <taxon>Cricetidae</taxon>
        <taxon>Cricetinae</taxon>
        <taxon>Mesocricetus</taxon>
    </lineage>
</organism>
<evidence type="ECO:0000259" key="2">
    <source>
        <dbReference type="Pfam" id="PF04822"/>
    </source>
</evidence>
<dbReference type="PANTHER" id="PTHR21558:SF13">
    <property type="entry name" value="MCG129800-RELATED"/>
    <property type="match status" value="1"/>
</dbReference>
<gene>
    <name evidence="4" type="primary">LOC106022427</name>
</gene>
<feature type="domain" description="Disks large homolog 5 N-terminal" evidence="2">
    <location>
        <begin position="4"/>
        <end position="87"/>
    </location>
</feature>